<dbReference type="GO" id="GO:0016020">
    <property type="term" value="C:membrane"/>
    <property type="evidence" value="ECO:0007669"/>
    <property type="project" value="UniProtKB-SubCell"/>
</dbReference>
<dbReference type="Proteomes" id="UP000601435">
    <property type="component" value="Unassembled WGS sequence"/>
</dbReference>
<feature type="region of interest" description="Disordered" evidence="21">
    <location>
        <begin position="1179"/>
        <end position="1202"/>
    </location>
</feature>
<comment type="catalytic activity">
    <reaction evidence="20">
        <text>tRNA(Gln) + L-glutamine + ATP = L-glutaminyl-tRNA(Gln) + AMP + diphosphate</text>
        <dbReference type="Rhea" id="RHEA:20121"/>
        <dbReference type="Rhea" id="RHEA-COMP:9662"/>
        <dbReference type="Rhea" id="RHEA-COMP:9681"/>
        <dbReference type="ChEBI" id="CHEBI:30616"/>
        <dbReference type="ChEBI" id="CHEBI:33019"/>
        <dbReference type="ChEBI" id="CHEBI:58359"/>
        <dbReference type="ChEBI" id="CHEBI:78442"/>
        <dbReference type="ChEBI" id="CHEBI:78521"/>
        <dbReference type="ChEBI" id="CHEBI:456215"/>
        <dbReference type="EC" id="6.1.1.18"/>
    </reaction>
</comment>
<keyword evidence="16 22" id="KW-0472">Membrane</keyword>
<evidence type="ECO:0000256" key="5">
    <source>
        <dbReference type="ARBA" id="ARBA00022490"/>
    </source>
</evidence>
<dbReference type="GO" id="GO:0004819">
    <property type="term" value="F:glutamine-tRNA ligase activity"/>
    <property type="evidence" value="ECO:0007669"/>
    <property type="project" value="UniProtKB-EC"/>
</dbReference>
<keyword evidence="5" id="KW-0963">Cytoplasm</keyword>
<evidence type="ECO:0000256" key="3">
    <source>
        <dbReference type="ARBA" id="ARBA00010729"/>
    </source>
</evidence>
<feature type="region of interest" description="Disordered" evidence="21">
    <location>
        <begin position="1"/>
        <end position="44"/>
    </location>
</feature>
<dbReference type="PANTHER" id="PTHR43097">
    <property type="entry name" value="GLUTAMINE-TRNA LIGASE"/>
    <property type="match status" value="1"/>
</dbReference>
<dbReference type="GO" id="GO:0005216">
    <property type="term" value="F:monoatomic ion channel activity"/>
    <property type="evidence" value="ECO:0007669"/>
    <property type="project" value="InterPro"/>
</dbReference>
<evidence type="ECO:0000256" key="2">
    <source>
        <dbReference type="ARBA" id="ARBA00004245"/>
    </source>
</evidence>
<dbReference type="InterPro" id="IPR003140">
    <property type="entry name" value="PLipase/COase/thioEstase"/>
</dbReference>
<evidence type="ECO:0000256" key="4">
    <source>
        <dbReference type="ARBA" id="ARBA00012836"/>
    </source>
</evidence>
<dbReference type="InterPro" id="IPR018247">
    <property type="entry name" value="EF_Hand_1_Ca_BS"/>
</dbReference>
<evidence type="ECO:0000256" key="22">
    <source>
        <dbReference type="SAM" id="Phobius"/>
    </source>
</evidence>
<feature type="region of interest" description="Disordered" evidence="21">
    <location>
        <begin position="768"/>
        <end position="787"/>
    </location>
</feature>
<dbReference type="PROSITE" id="PS50222">
    <property type="entry name" value="EF_HAND_2"/>
    <property type="match status" value="1"/>
</dbReference>
<dbReference type="SUPFAM" id="SSF47576">
    <property type="entry name" value="Calponin-homology domain, CH-domain"/>
    <property type="match status" value="1"/>
</dbReference>
<comment type="subcellular location">
    <subcellularLocation>
        <location evidence="2">Cytoplasm</location>
        <location evidence="2">Cytoskeleton</location>
    </subcellularLocation>
    <subcellularLocation>
        <location evidence="1">Membrane</location>
        <topology evidence="1">Multi-pass membrane protein</topology>
    </subcellularLocation>
</comment>
<dbReference type="InterPro" id="IPR001715">
    <property type="entry name" value="CH_dom"/>
</dbReference>
<feature type="transmembrane region" description="Helical" evidence="22">
    <location>
        <begin position="427"/>
        <end position="449"/>
    </location>
</feature>
<feature type="transmembrane region" description="Helical" evidence="22">
    <location>
        <begin position="351"/>
        <end position="373"/>
    </location>
</feature>
<dbReference type="Pfam" id="PF00307">
    <property type="entry name" value="CH"/>
    <property type="match status" value="1"/>
</dbReference>
<evidence type="ECO:0000259" key="24">
    <source>
        <dbReference type="PROSITE" id="PS50222"/>
    </source>
</evidence>
<dbReference type="InterPro" id="IPR020059">
    <property type="entry name" value="Glu/Gln-tRNA-synth_Ib_codon-bd"/>
</dbReference>
<feature type="region of interest" description="Disordered" evidence="21">
    <location>
        <begin position="92"/>
        <end position="159"/>
    </location>
</feature>
<dbReference type="InterPro" id="IPR011992">
    <property type="entry name" value="EF-hand-dom_pair"/>
</dbReference>
<dbReference type="InterPro" id="IPR049437">
    <property type="entry name" value="tRNA-synt_1c_C2"/>
</dbReference>
<evidence type="ECO:0000256" key="13">
    <source>
        <dbReference type="ARBA" id="ARBA00022840"/>
    </source>
</evidence>
<accession>A0A812VN01</accession>
<dbReference type="InterPro" id="IPR005821">
    <property type="entry name" value="Ion_trans_dom"/>
</dbReference>
<feature type="transmembrane region" description="Helical" evidence="22">
    <location>
        <begin position="582"/>
        <end position="606"/>
    </location>
</feature>
<keyword evidence="12" id="KW-0106">Calcium</keyword>
<dbReference type="Pfam" id="PF03950">
    <property type="entry name" value="tRNA-synt_1c_C"/>
    <property type="match status" value="1"/>
</dbReference>
<reference evidence="25" key="1">
    <citation type="submission" date="2021-02" db="EMBL/GenBank/DDBJ databases">
        <authorList>
            <person name="Dougan E. K."/>
            <person name="Rhodes N."/>
            <person name="Thang M."/>
            <person name="Chan C."/>
        </authorList>
    </citation>
    <scope>NUCLEOTIDE SEQUENCE</scope>
</reference>
<feature type="transmembrane region" description="Helical" evidence="22">
    <location>
        <begin position="215"/>
        <end position="236"/>
    </location>
</feature>
<dbReference type="PROSITE" id="PS00018">
    <property type="entry name" value="EF_HAND_1"/>
    <property type="match status" value="1"/>
</dbReference>
<evidence type="ECO:0000256" key="19">
    <source>
        <dbReference type="ARBA" id="ARBA00023306"/>
    </source>
</evidence>
<gene>
    <name evidence="25" type="primary">glnS</name>
    <name evidence="25" type="ORF">SNEC2469_LOCUS17719</name>
</gene>
<evidence type="ECO:0000256" key="17">
    <source>
        <dbReference type="ARBA" id="ARBA00023146"/>
    </source>
</evidence>
<dbReference type="Gene3D" id="1.20.120.350">
    <property type="entry name" value="Voltage-gated potassium channels. Chain C"/>
    <property type="match status" value="1"/>
</dbReference>
<dbReference type="GO" id="GO:0005509">
    <property type="term" value="F:calcium ion binding"/>
    <property type="evidence" value="ECO:0007669"/>
    <property type="project" value="InterPro"/>
</dbReference>
<comment type="caution">
    <text evidence="25">The sequence shown here is derived from an EMBL/GenBank/DDBJ whole genome shotgun (WGS) entry which is preliminary data.</text>
</comment>
<dbReference type="SUPFAM" id="SSF53474">
    <property type="entry name" value="alpha/beta-Hydrolases"/>
    <property type="match status" value="1"/>
</dbReference>
<dbReference type="Pfam" id="PF02230">
    <property type="entry name" value="Abhydrolase_2"/>
    <property type="match status" value="1"/>
</dbReference>
<proteinExistence type="inferred from homology"/>
<dbReference type="InterPro" id="IPR001412">
    <property type="entry name" value="aa-tRNA-synth_I_CS"/>
</dbReference>
<feature type="compositionally biased region" description="Polar residues" evidence="21">
    <location>
        <begin position="132"/>
        <end position="153"/>
    </location>
</feature>
<keyword evidence="26" id="KW-1185">Reference proteome</keyword>
<dbReference type="FunFam" id="1.10.418.10:FF:000028">
    <property type="entry name" value="RP/EB family microtubule-associated protein"/>
    <property type="match status" value="1"/>
</dbReference>
<dbReference type="Pfam" id="PF00520">
    <property type="entry name" value="Ion_trans"/>
    <property type="match status" value="1"/>
</dbReference>
<dbReference type="InterPro" id="IPR011035">
    <property type="entry name" value="Ribosomal_bL25/Gln-tRNA_synth"/>
</dbReference>
<evidence type="ECO:0000256" key="8">
    <source>
        <dbReference type="ARBA" id="ARBA00022692"/>
    </source>
</evidence>
<dbReference type="GO" id="GO:0005829">
    <property type="term" value="C:cytosol"/>
    <property type="evidence" value="ECO:0007669"/>
    <property type="project" value="TreeGrafter"/>
</dbReference>
<evidence type="ECO:0000256" key="18">
    <source>
        <dbReference type="ARBA" id="ARBA00023212"/>
    </source>
</evidence>
<feature type="region of interest" description="Disordered" evidence="21">
    <location>
        <begin position="1404"/>
        <end position="1449"/>
    </location>
</feature>
<organism evidence="25 26">
    <name type="scientific">Symbiodinium necroappetens</name>
    <dbReference type="NCBI Taxonomy" id="1628268"/>
    <lineage>
        <taxon>Eukaryota</taxon>
        <taxon>Sar</taxon>
        <taxon>Alveolata</taxon>
        <taxon>Dinophyceae</taxon>
        <taxon>Suessiales</taxon>
        <taxon>Symbiodiniaceae</taxon>
        <taxon>Symbiodinium</taxon>
    </lineage>
</organism>
<dbReference type="GO" id="GO:0005524">
    <property type="term" value="F:ATP binding"/>
    <property type="evidence" value="ECO:0007669"/>
    <property type="project" value="UniProtKB-KW"/>
</dbReference>
<dbReference type="Gene3D" id="1.10.238.10">
    <property type="entry name" value="EF-hand"/>
    <property type="match status" value="1"/>
</dbReference>
<dbReference type="Gene3D" id="1.10.287.70">
    <property type="match status" value="1"/>
</dbReference>
<dbReference type="PROSITE" id="PS00178">
    <property type="entry name" value="AA_TRNA_LIGASE_I"/>
    <property type="match status" value="1"/>
</dbReference>
<dbReference type="Pfam" id="PF20974">
    <property type="entry name" value="tRNA-synt_1c_C2"/>
    <property type="match status" value="1"/>
</dbReference>
<evidence type="ECO:0000256" key="14">
    <source>
        <dbReference type="ARBA" id="ARBA00022917"/>
    </source>
</evidence>
<evidence type="ECO:0000256" key="15">
    <source>
        <dbReference type="ARBA" id="ARBA00022989"/>
    </source>
</evidence>
<dbReference type="InterPro" id="IPR027359">
    <property type="entry name" value="Volt_channel_dom_sf"/>
</dbReference>
<evidence type="ECO:0000256" key="21">
    <source>
        <dbReference type="SAM" id="MobiDB-lite"/>
    </source>
</evidence>
<dbReference type="InterPro" id="IPR050132">
    <property type="entry name" value="Gln/Glu-tRNA_Ligase"/>
</dbReference>
<feature type="domain" description="EF-hand" evidence="24">
    <location>
        <begin position="519"/>
        <end position="554"/>
    </location>
</feature>
<keyword evidence="11" id="KW-0498">Mitosis</keyword>
<dbReference type="InterPro" id="IPR020058">
    <property type="entry name" value="Glu/Gln-tRNA-synth_Ib_cat-dom"/>
</dbReference>
<dbReference type="Gene3D" id="3.40.50.620">
    <property type="entry name" value="HUPs"/>
    <property type="match status" value="1"/>
</dbReference>
<dbReference type="InterPro" id="IPR020056">
    <property type="entry name" value="Rbsml_bL25/Gln-tRNA_synth_N"/>
</dbReference>
<feature type="region of interest" description="Disordered" evidence="21">
    <location>
        <begin position="612"/>
        <end position="635"/>
    </location>
</feature>
<dbReference type="InterPro" id="IPR014729">
    <property type="entry name" value="Rossmann-like_a/b/a_fold"/>
</dbReference>
<evidence type="ECO:0000256" key="6">
    <source>
        <dbReference type="ARBA" id="ARBA00022598"/>
    </source>
</evidence>
<evidence type="ECO:0000259" key="23">
    <source>
        <dbReference type="PROSITE" id="PS50021"/>
    </source>
</evidence>
<evidence type="ECO:0000256" key="11">
    <source>
        <dbReference type="ARBA" id="ARBA00022776"/>
    </source>
</evidence>
<keyword evidence="8 22" id="KW-0812">Transmembrane</keyword>
<keyword evidence="7" id="KW-0132">Cell division</keyword>
<dbReference type="SUPFAM" id="SSF47473">
    <property type="entry name" value="EF-hand"/>
    <property type="match status" value="1"/>
</dbReference>
<dbReference type="PROSITE" id="PS50021">
    <property type="entry name" value="CH"/>
    <property type="match status" value="1"/>
</dbReference>
<dbReference type="InterPro" id="IPR036872">
    <property type="entry name" value="CH_dom_sf"/>
</dbReference>
<evidence type="ECO:0000256" key="20">
    <source>
        <dbReference type="ARBA" id="ARBA00048270"/>
    </source>
</evidence>
<dbReference type="Gene3D" id="1.10.418.10">
    <property type="entry name" value="Calponin-like domain"/>
    <property type="match status" value="1"/>
</dbReference>
<dbReference type="InterPro" id="IPR029058">
    <property type="entry name" value="AB_hydrolase_fold"/>
</dbReference>
<dbReference type="Gene3D" id="2.40.240.10">
    <property type="entry name" value="Ribosomal Protein L25, Chain P"/>
    <property type="match status" value="2"/>
</dbReference>
<dbReference type="GO" id="GO:0016787">
    <property type="term" value="F:hydrolase activity"/>
    <property type="evidence" value="ECO:0007669"/>
    <property type="project" value="InterPro"/>
</dbReference>
<feature type="domain" description="Calponin-homology (CH)" evidence="23">
    <location>
        <begin position="1283"/>
        <end position="1385"/>
    </location>
</feature>
<keyword evidence="15 22" id="KW-1133">Transmembrane helix</keyword>
<keyword evidence="10" id="KW-0547">Nucleotide-binding</keyword>
<dbReference type="Gene3D" id="3.40.50.1820">
    <property type="entry name" value="alpha/beta hydrolase"/>
    <property type="match status" value="1"/>
</dbReference>
<dbReference type="PANTHER" id="PTHR43097:SF4">
    <property type="entry name" value="GLUTAMINE--TRNA LIGASE"/>
    <property type="match status" value="1"/>
</dbReference>
<feature type="compositionally biased region" description="Low complexity" evidence="21">
    <location>
        <begin position="616"/>
        <end position="629"/>
    </location>
</feature>
<evidence type="ECO:0000256" key="10">
    <source>
        <dbReference type="ARBA" id="ARBA00022741"/>
    </source>
</evidence>
<dbReference type="SUPFAM" id="SSF81324">
    <property type="entry name" value="Voltage-gated potassium channels"/>
    <property type="match status" value="1"/>
</dbReference>
<evidence type="ECO:0000313" key="25">
    <source>
        <dbReference type="EMBL" id="CAE7628777.1"/>
    </source>
</evidence>
<dbReference type="OrthoDB" id="10250478at2759"/>
<sequence>MPAPRPASAGRPAAARPASPGRRRLGEPKSGNEPEFVPPSPSTLPIFHFKAELTRHQERIETIISEMLVRIPEVTSQAVRDELGNLKLPMNRQRSSLRMSQRSSLQLTGSVADLPGVPQVSLHEPLGEDESLNNQLAFSRSTSSNGKTPSRRPSQQDKLEAWGGIEEEAKFKLDRDKVKGVKDLLEMKKRQLDAATGQRCQRFARMVVAHPKFELGCAMLILVCAVMIGVEAHWTVEHIGSPEPLTFRILNSIFNLLFTVELILRATVDGLHFWSWSNPSIHWNLVDSVLVASGLLEELLLVLLYAASVNLSGLKILRMVRLARILRIVKVVRFFSELRVMVNGVIGSAKSLIWALLLLILVNFLFGVLVMQLSVEYLENVDSHAELLDYFGSLDRTMLTLYESVSGGIDWKNAVVTLRPVGAWMEYIFAAYVFFTVFCCMNIVTGIFVDNAKALKVADEEAMHHEAMKERQKWIVEVADLFSRISEAHEGRLTKQQFVYHVTNSDRIATCFSHLGINTETTNTDELWDLFDMDENGCIDQEEFAMGIKQFHGAARSIDLFKMRREVKELVRLVKEGLKAGLIFLAMKAGYLAGLGLPFGGSPVLLHLPEESQDRSGASGASSVQASTGTKAEEASDGRSFLEKWIDTDLAKGGRCHGQKVLTRFPPEPNGYLHIGHAKSITINFGLAQKYGGGCNLRFDDTNPDTEETEYVESIQEGLDMEKCKAGGKPWVGEPVYASAQLRCDYFQKMYDFAIDLIKHGKAYVDSQTPEEVQKNRGGGPNNLPGVPSSEKLSQCEGNVFCTCCTKVDSPFRNRSVEENLRLFEEMQAGKHAEGSLLLRAKIDMNHPNMNMRDPPMPLELQKLTNVCTGFDLVITTELVTAGRPPQLQDAIEGVTHSICTLEFENHRALYDWFLDNTSIVPSRPYQKEFARLEVQGAFTSKRKLLRLVRVGVSDRNSVTPWDLVEECWREDLEPISKRRLAVLDPLAVEIVDYEKEEEIAGFSRNVFIDRSDYQENPPEGYFRLGKIGSEVKLRYSYVIKLEEVVKDAAGKVVKLKCHDPSTRDVMPADRKPKVIHWVNAKDCLDAEVRLINPLFLPIPDPLPEGKDWVEYMNPEAWVQCAAKVERALGQCVLEDRFQFERCGYFVAWKHSSAPDYDCFGTPPKLTFNRVVPLKESSDKKKLEGRGAASRKDAQAAAAAEKERLQRLPPEEYFKQERGSEFSAYDETGLPTHDKDGVALPKSAVKKLAKASWETAERDLASNLALANRSTMSSVGRMDGAFFVSRTELLAWLNSSFQLSLDKVEQCANGAVWCQIIDACHPGAVSMKRVNWMARDEHQCIPNYKVLQQAFSKVGIQRHIEVDKLVRGKYQDNLEMLQWIKNYFERTFQGTTYNAAARRFTDNVPDWARPSEGSSQPLRRPLPASSANTLASKAPKHGRPVGGDGYQRSQAPNVALLQTSVKELSRPAATRVRFQMGANPSGMLGSKRSSAGYEEAGDVTLTLSTRTILEPSGKHQGTVFCFHGLGDDSRYWEPFFEAMRSVGLALAGLRVVGVDAPRRLVWGERMNAWFEYLTDRSGALEEDEINEAQLLETRRAIQALVQQEVSALSEVWNDDSPRVLLMGSSQGGSAACDAALTSPQRVAGIVMLRSLVLGSTATQQVQKQVPLVATSGDIDDTFALPLVKRNLDSIKQEVEHVVIKGLTHAASYNAEEILAVARFLSRQFGLDLEIADALGHLRSFVAKQDAALKSWGDLSESELMLAARLGIQTAAAWDEGTGKIWEVNWEQLSFLQRQAAQGLGFTPESWNAKDSRISQDPACEKSWAELTEEERAWALKLGVKSRNAWDNGTAPVWAKAWRKLSHAERKAAEQLGFNETSWNGT</sequence>
<feature type="compositionally biased region" description="Low complexity" evidence="21">
    <location>
        <begin position="1"/>
        <end position="20"/>
    </location>
</feature>
<feature type="transmembrane region" description="Helical" evidence="22">
    <location>
        <begin position="299"/>
        <end position="317"/>
    </location>
</feature>
<name>A0A812VN01_9DINO</name>
<dbReference type="GO" id="GO:0005874">
    <property type="term" value="C:microtubule"/>
    <property type="evidence" value="ECO:0007669"/>
    <property type="project" value="UniProtKB-KW"/>
</dbReference>
<protein>
    <recommendedName>
        <fullName evidence="4">glutamine--tRNA ligase</fullName>
        <ecNumber evidence="4">6.1.1.18</ecNumber>
    </recommendedName>
</protein>
<dbReference type="InterPro" id="IPR002048">
    <property type="entry name" value="EF_hand_dom"/>
</dbReference>
<feature type="compositionally biased region" description="Low complexity" evidence="21">
    <location>
        <begin position="92"/>
        <end position="107"/>
    </location>
</feature>
<dbReference type="SUPFAM" id="SSF50715">
    <property type="entry name" value="Ribosomal protein L25-like"/>
    <property type="match status" value="1"/>
</dbReference>
<comment type="similarity">
    <text evidence="3">Belongs to the MAPRE family.</text>
</comment>
<keyword evidence="6" id="KW-0436">Ligase</keyword>
<dbReference type="GO" id="GO:0006425">
    <property type="term" value="P:glutaminyl-tRNA aminoacylation"/>
    <property type="evidence" value="ECO:0007669"/>
    <property type="project" value="TreeGrafter"/>
</dbReference>
<dbReference type="Pfam" id="PF00749">
    <property type="entry name" value="tRNA-synt_1c"/>
    <property type="match status" value="1"/>
</dbReference>
<keyword evidence="9" id="KW-0493">Microtubule</keyword>
<dbReference type="GO" id="GO:0051301">
    <property type="term" value="P:cell division"/>
    <property type="evidence" value="ECO:0007669"/>
    <property type="project" value="UniProtKB-KW"/>
</dbReference>
<evidence type="ECO:0000256" key="7">
    <source>
        <dbReference type="ARBA" id="ARBA00022618"/>
    </source>
</evidence>
<keyword evidence="17" id="KW-0030">Aminoacyl-tRNA synthetase</keyword>
<dbReference type="EC" id="6.1.1.18" evidence="4"/>
<evidence type="ECO:0000256" key="1">
    <source>
        <dbReference type="ARBA" id="ARBA00004141"/>
    </source>
</evidence>
<keyword evidence="14" id="KW-0648">Protein biosynthesis</keyword>
<evidence type="ECO:0000256" key="16">
    <source>
        <dbReference type="ARBA" id="ARBA00023136"/>
    </source>
</evidence>
<keyword evidence="19" id="KW-0131">Cell cycle</keyword>
<keyword evidence="13" id="KW-0067">ATP-binding</keyword>
<dbReference type="SUPFAM" id="SSF52374">
    <property type="entry name" value="Nucleotidylyl transferase"/>
    <property type="match status" value="1"/>
</dbReference>
<keyword evidence="18" id="KW-0206">Cytoskeleton</keyword>
<evidence type="ECO:0000256" key="12">
    <source>
        <dbReference type="ARBA" id="ARBA00022837"/>
    </source>
</evidence>
<evidence type="ECO:0000256" key="9">
    <source>
        <dbReference type="ARBA" id="ARBA00022701"/>
    </source>
</evidence>
<evidence type="ECO:0000313" key="26">
    <source>
        <dbReference type="Proteomes" id="UP000601435"/>
    </source>
</evidence>
<dbReference type="EMBL" id="CAJNJA010029475">
    <property type="protein sequence ID" value="CAE7628777.1"/>
    <property type="molecule type" value="Genomic_DNA"/>
</dbReference>